<accession>A0A1D2NIQ9</accession>
<evidence type="ECO:0000313" key="2">
    <source>
        <dbReference type="Proteomes" id="UP000094527"/>
    </source>
</evidence>
<dbReference type="AlphaFoldDB" id="A0A1D2NIQ9"/>
<reference evidence="1 2" key="1">
    <citation type="journal article" date="2016" name="Genome Biol. Evol.">
        <title>Gene Family Evolution Reflects Adaptation to Soil Environmental Stressors in the Genome of the Collembolan Orchesella cincta.</title>
        <authorList>
            <person name="Faddeeva-Vakhrusheva A."/>
            <person name="Derks M.F."/>
            <person name="Anvar S.Y."/>
            <person name="Agamennone V."/>
            <person name="Suring W."/>
            <person name="Smit S."/>
            <person name="van Straalen N.M."/>
            <person name="Roelofs D."/>
        </authorList>
    </citation>
    <scope>NUCLEOTIDE SEQUENCE [LARGE SCALE GENOMIC DNA]</scope>
    <source>
        <tissue evidence="1">Mixed pool</tissue>
    </source>
</reference>
<proteinExistence type="predicted"/>
<evidence type="ECO:0000313" key="1">
    <source>
        <dbReference type="EMBL" id="ODN05163.1"/>
    </source>
</evidence>
<keyword evidence="2" id="KW-1185">Reference proteome</keyword>
<protein>
    <submittedName>
        <fullName evidence="1">Uncharacterized protein</fullName>
    </submittedName>
</protein>
<dbReference type="EMBL" id="LJIJ01000029">
    <property type="protein sequence ID" value="ODN05163.1"/>
    <property type="molecule type" value="Genomic_DNA"/>
</dbReference>
<dbReference type="Proteomes" id="UP000094527">
    <property type="component" value="Unassembled WGS sequence"/>
</dbReference>
<sequence>MVPRVFIELQGIHGDFDDLCLQRDSQNQKKDVKAVSSSYNLGKVLEKVSLTCPWTNFHPT</sequence>
<gene>
    <name evidence="1" type="ORF">Ocin01_01513</name>
</gene>
<name>A0A1D2NIQ9_ORCCI</name>
<organism evidence="1 2">
    <name type="scientific">Orchesella cincta</name>
    <name type="common">Springtail</name>
    <name type="synonym">Podura cincta</name>
    <dbReference type="NCBI Taxonomy" id="48709"/>
    <lineage>
        <taxon>Eukaryota</taxon>
        <taxon>Metazoa</taxon>
        <taxon>Ecdysozoa</taxon>
        <taxon>Arthropoda</taxon>
        <taxon>Hexapoda</taxon>
        <taxon>Collembola</taxon>
        <taxon>Entomobryomorpha</taxon>
        <taxon>Entomobryoidea</taxon>
        <taxon>Orchesellidae</taxon>
        <taxon>Orchesellinae</taxon>
        <taxon>Orchesella</taxon>
    </lineage>
</organism>
<comment type="caution">
    <text evidence="1">The sequence shown here is derived from an EMBL/GenBank/DDBJ whole genome shotgun (WGS) entry which is preliminary data.</text>
</comment>